<dbReference type="Pfam" id="PF01547">
    <property type="entry name" value="SBP_bac_1"/>
    <property type="match status" value="1"/>
</dbReference>
<sequence>MALDNPISRRHALRLAGTAAAAAAATPLVSSCGAGAPKSEAGGDAFTVYWNAGHGYQAYEKVIDEFEQAHGVTVNFQKYQWPDLRTRILADFASGTVPDVVESPDVWAIEFAVSGDARSLRDFVDQDGAEMGFPDDWLPKTVERNTYQGEVYGIQVHYTCTTLVYNKRMLDDAGVTPPSTWDELLAAAKELTGGDVHGLALNQDYSYAWPWLLQNDVRLYDPETRQLLVDRAAAEEAFRFQADLVHRHKVSPVPVPSTDYAGPQKLLSAGRAAMIITGPWDLMPIAGTSPDLELGVAPALRGASQVTSSAGASAFVPAKAKRPELSWDFLKRITALETERAATEEAGMLMPRKSWATSPEATSDPHIKAFAENLPLAEDFLLDLAPTGKSGEVSDTLFKNLYQSIVVQNTPVSEALATFDAAAKRALAG</sequence>
<dbReference type="EMBL" id="JAFFZE010000009">
    <property type="protein sequence ID" value="MCT2583510.1"/>
    <property type="molecule type" value="Genomic_DNA"/>
</dbReference>
<dbReference type="SUPFAM" id="SSF53850">
    <property type="entry name" value="Periplasmic binding protein-like II"/>
    <property type="match status" value="1"/>
</dbReference>
<dbReference type="PANTHER" id="PTHR30061:SF50">
    <property type="entry name" value="MALTOSE_MALTODEXTRIN-BINDING PERIPLASMIC PROTEIN"/>
    <property type="match status" value="1"/>
</dbReference>
<name>A0ABT2J7N7_9PSEU</name>
<evidence type="ECO:0000256" key="1">
    <source>
        <dbReference type="ARBA" id="ARBA00008520"/>
    </source>
</evidence>
<protein>
    <submittedName>
        <fullName evidence="4">Sugar ABC transporter substrate-binding protein</fullName>
    </submittedName>
</protein>
<dbReference type="PANTHER" id="PTHR30061">
    <property type="entry name" value="MALTOSE-BINDING PERIPLASMIC PROTEIN"/>
    <property type="match status" value="1"/>
</dbReference>
<reference evidence="4 5" key="1">
    <citation type="submission" date="2021-02" db="EMBL/GenBank/DDBJ databases">
        <title>Actinophytocola xerophila sp. nov., isolated from soil of cotton cropping field.</title>
        <authorList>
            <person name="Huang R."/>
            <person name="Chen X."/>
            <person name="Ge X."/>
            <person name="Liu W."/>
        </authorList>
    </citation>
    <scope>NUCLEOTIDE SEQUENCE [LARGE SCALE GENOMIC DNA]</scope>
    <source>
        <strain evidence="4 5">S1-96</strain>
    </source>
</reference>
<comment type="caution">
    <text evidence="4">The sequence shown here is derived from an EMBL/GenBank/DDBJ whole genome shotgun (WGS) entry which is preliminary data.</text>
</comment>
<evidence type="ECO:0000256" key="3">
    <source>
        <dbReference type="ARBA" id="ARBA00022729"/>
    </source>
</evidence>
<evidence type="ECO:0000256" key="2">
    <source>
        <dbReference type="ARBA" id="ARBA00022448"/>
    </source>
</evidence>
<dbReference type="InterPro" id="IPR006059">
    <property type="entry name" value="SBP"/>
</dbReference>
<organism evidence="4 5">
    <name type="scientific">Actinophytocola gossypii</name>
    <dbReference type="NCBI Taxonomy" id="2812003"/>
    <lineage>
        <taxon>Bacteria</taxon>
        <taxon>Bacillati</taxon>
        <taxon>Actinomycetota</taxon>
        <taxon>Actinomycetes</taxon>
        <taxon>Pseudonocardiales</taxon>
        <taxon>Pseudonocardiaceae</taxon>
    </lineage>
</organism>
<evidence type="ECO:0000313" key="4">
    <source>
        <dbReference type="EMBL" id="MCT2583510.1"/>
    </source>
</evidence>
<dbReference type="Proteomes" id="UP001156441">
    <property type="component" value="Unassembled WGS sequence"/>
</dbReference>
<dbReference type="InterPro" id="IPR006311">
    <property type="entry name" value="TAT_signal"/>
</dbReference>
<comment type="similarity">
    <text evidence="1">Belongs to the bacterial solute-binding protein 1 family.</text>
</comment>
<dbReference type="CDD" id="cd13585">
    <property type="entry name" value="PBP2_TMBP_like"/>
    <property type="match status" value="1"/>
</dbReference>
<accession>A0ABT2J7N7</accession>
<evidence type="ECO:0000313" key="5">
    <source>
        <dbReference type="Proteomes" id="UP001156441"/>
    </source>
</evidence>
<gene>
    <name evidence="4" type="ORF">JT362_10315</name>
</gene>
<dbReference type="Gene3D" id="3.40.190.10">
    <property type="entry name" value="Periplasmic binding protein-like II"/>
    <property type="match status" value="2"/>
</dbReference>
<proteinExistence type="inferred from homology"/>
<dbReference type="PROSITE" id="PS51318">
    <property type="entry name" value="TAT"/>
    <property type="match status" value="1"/>
</dbReference>
<keyword evidence="2" id="KW-0813">Transport</keyword>
<keyword evidence="5" id="KW-1185">Reference proteome</keyword>
<dbReference type="RefSeq" id="WP_260190877.1">
    <property type="nucleotide sequence ID" value="NZ_JAFFZE010000009.1"/>
</dbReference>
<keyword evidence="3" id="KW-0732">Signal</keyword>